<keyword evidence="2" id="KW-1185">Reference proteome</keyword>
<reference evidence="1 2" key="1">
    <citation type="journal article" date="2008" name="Proc. Natl. Acad. Sci. U.S.A.">
        <title>Niche adaptation and genome expansion in the chlorophyll d-producing cyanobacterium Acaryochloris marina.</title>
        <authorList>
            <person name="Swingley W.D."/>
            <person name="Chen M."/>
            <person name="Cheung P.C."/>
            <person name="Conrad A.L."/>
            <person name="Dejesa L.C."/>
            <person name="Hao J."/>
            <person name="Honchak B.M."/>
            <person name="Karbach L.E."/>
            <person name="Kurdoglu A."/>
            <person name="Lahiri S."/>
            <person name="Mastrian S.D."/>
            <person name="Miyashita H."/>
            <person name="Page L."/>
            <person name="Ramakrishna P."/>
            <person name="Satoh S."/>
            <person name="Sattley W.M."/>
            <person name="Shimada Y."/>
            <person name="Taylor H.L."/>
            <person name="Tomo T."/>
            <person name="Tsuchiya T."/>
            <person name="Wang Z.T."/>
            <person name="Raymond J."/>
            <person name="Mimuro M."/>
            <person name="Blankenship R.E."/>
            <person name="Touchman J.W."/>
        </authorList>
    </citation>
    <scope>NUCLEOTIDE SEQUENCE [LARGE SCALE GENOMIC DNA]</scope>
    <source>
        <strain evidence="2">MBIC 11017</strain>
    </source>
</reference>
<proteinExistence type="predicted"/>
<accession>B0CFF4</accession>
<evidence type="ECO:0000313" key="2">
    <source>
        <dbReference type="Proteomes" id="UP000000268"/>
    </source>
</evidence>
<sequence length="167" mass="17988">MAILLTMFSVTYPTQLMALPEDLAKESAALSKMLSDGYAKFYPEQSQMVEISGYPSLGFKSGVAVLMSMGGWAGGNTNNQYVAVYGINADLKLGKAPNQYRLISFKRVGGKGDRLFTTLSYENQALVLSGFGYGENDGLCCPSLPINLTLTIGDRGDLKESLNSTTQ</sequence>
<name>B0CFF4_ACAM1</name>
<dbReference type="EMBL" id="CP000828">
    <property type="protein sequence ID" value="ABW25841.1"/>
    <property type="molecule type" value="Genomic_DNA"/>
</dbReference>
<dbReference type="eggNOG" id="ENOG5034138">
    <property type="taxonomic scope" value="Bacteria"/>
</dbReference>
<evidence type="ECO:0000313" key="1">
    <source>
        <dbReference type="EMBL" id="ABW25841.1"/>
    </source>
</evidence>
<dbReference type="OrthoDB" id="9154515at2"/>
<dbReference type="KEGG" id="amr:AM1_0797"/>
<dbReference type="AlphaFoldDB" id="B0CFF4"/>
<organism evidence="1 2">
    <name type="scientific">Acaryochloris marina (strain MBIC 11017)</name>
    <dbReference type="NCBI Taxonomy" id="329726"/>
    <lineage>
        <taxon>Bacteria</taxon>
        <taxon>Bacillati</taxon>
        <taxon>Cyanobacteriota</taxon>
        <taxon>Cyanophyceae</taxon>
        <taxon>Acaryochloridales</taxon>
        <taxon>Acaryochloridaceae</taxon>
        <taxon>Acaryochloris</taxon>
    </lineage>
</organism>
<protein>
    <submittedName>
        <fullName evidence="1">Uncharacterized protein</fullName>
    </submittedName>
</protein>
<gene>
    <name evidence="1" type="ordered locus">AM1_0797</name>
</gene>
<dbReference type="Proteomes" id="UP000000268">
    <property type="component" value="Chromosome"/>
</dbReference>
<dbReference type="HOGENOM" id="CLU_1523397_0_0_3"/>